<gene>
    <name evidence="3" type="primary">fxsT</name>
    <name evidence="3" type="ORF">GCM10022235_03710</name>
</gene>
<dbReference type="InterPro" id="IPR035897">
    <property type="entry name" value="Toll_tir_struct_dom_sf"/>
</dbReference>
<dbReference type="InterPro" id="IPR000157">
    <property type="entry name" value="TIR_dom"/>
</dbReference>
<reference evidence="4" key="1">
    <citation type="journal article" date="2019" name="Int. J. Syst. Evol. Microbiol.">
        <title>The Global Catalogue of Microorganisms (GCM) 10K type strain sequencing project: providing services to taxonomists for standard genome sequencing and annotation.</title>
        <authorList>
            <consortium name="The Broad Institute Genomics Platform"/>
            <consortium name="The Broad Institute Genome Sequencing Center for Infectious Disease"/>
            <person name="Wu L."/>
            <person name="Ma J."/>
        </authorList>
    </citation>
    <scope>NUCLEOTIDE SEQUENCE [LARGE SCALE GENOMIC DNA]</scope>
    <source>
        <strain evidence="4">JCM 16928</strain>
    </source>
</reference>
<evidence type="ECO:0000256" key="1">
    <source>
        <dbReference type="SAM" id="MobiDB-lite"/>
    </source>
</evidence>
<evidence type="ECO:0000259" key="2">
    <source>
        <dbReference type="Pfam" id="PF13676"/>
    </source>
</evidence>
<dbReference type="Gene3D" id="1.25.40.10">
    <property type="entry name" value="Tetratricopeptide repeat domain"/>
    <property type="match status" value="2"/>
</dbReference>
<proteinExistence type="predicted"/>
<dbReference type="PANTHER" id="PTHR46082:SF6">
    <property type="entry name" value="AAA+ ATPASE DOMAIN-CONTAINING PROTEIN-RELATED"/>
    <property type="match status" value="1"/>
</dbReference>
<sequence>MNSESVPDNEAVESNLDFYISYAGQDRLWAEWVGTTLMEAGYTIELDVWSWLPGDNVILAREAALRRAKRVVALCSNRYFGGGFTEQEWTAVMAAAGRGQGGRLIPVWIEDLQVGQLPDLLQSVQPIKLFQIAEPEAKDRILNALAGKVGPSGNSDFPGSAARYQRSQTGARLPGTHPRPAVWRVPLRNPDFTGRDDLLVSVREALLRGSPGVAILQGPGGVGKTQLSIEYAQRFAADYDTVWTIAAEQPDLITAQLAELGVDIGAANAVADAQTAASAALSALRDRQRWLLIFDNVEDPDHLLPFLPAGQGHTIATTRLGHWQEIGHVTAVEEFSRSESKAMLTSKVTGLQDADADAVAAALGDLPLALAQAVGVLQAGLPATEFLRLLDGQATKLLSQGKPRSYPASLGASTILALEKLSASHPAAAELLHLCGYLAPEPVPAVWFGRPFTRSENAPPLPTDIFEATHAFNQIRDLGLARLDQNGLRVHRLTQAILRDHTLQNQTAYLQAVIALLSTQTPPDNTSPATWPQWSQLVPHLLATDLAAAEDRLRSMACAAAHYLLLSGQTDAALTLTTTLHSSWTRNLSPNAPDTLMMAQFLAHAIFDKGDYALAAKHQRETLARRRETLGYDHPDTLNSANDLGVSISAMALMGEATLLNQDTYERRRRILGDDHPDTLTTASNLASTYREEGRRDEALALNQDTYGRLRRQLGEDHPHALHSANNLASTYDDAGRRDEALALHEDTYERRRRVLGDDHPDTLTSANNLGGMYHDMGRRDEAKVLHEDTYERRRRVLGDDHPDTLTSANIRAMILHNLKRRKEALKLLEDTYRRRRRVLGDDHPDTIRSSHNLATAYTALGLHRLARRVASSKKTGESKSPKQKKRKGR</sequence>
<dbReference type="SUPFAM" id="SSF52540">
    <property type="entry name" value="P-loop containing nucleoside triphosphate hydrolases"/>
    <property type="match status" value="1"/>
</dbReference>
<dbReference type="Pfam" id="PF13424">
    <property type="entry name" value="TPR_12"/>
    <property type="match status" value="4"/>
</dbReference>
<feature type="region of interest" description="Disordered" evidence="1">
    <location>
        <begin position="753"/>
        <end position="776"/>
    </location>
</feature>
<dbReference type="Gene3D" id="3.40.50.10140">
    <property type="entry name" value="Toll/interleukin-1 receptor homology (TIR) domain"/>
    <property type="match status" value="1"/>
</dbReference>
<protein>
    <submittedName>
        <fullName evidence="3">FxSxx-COOH system tetratricopeptide repeat protein</fullName>
    </submittedName>
</protein>
<accession>A0ABP6VTA8</accession>
<name>A0ABP6VTA8_9ACTN</name>
<dbReference type="EMBL" id="BAABAA010000001">
    <property type="protein sequence ID" value="GAA3539495.1"/>
    <property type="molecule type" value="Genomic_DNA"/>
</dbReference>
<dbReference type="Pfam" id="PF13676">
    <property type="entry name" value="TIR_2"/>
    <property type="match status" value="1"/>
</dbReference>
<feature type="region of interest" description="Disordered" evidence="1">
    <location>
        <begin position="868"/>
        <end position="890"/>
    </location>
</feature>
<dbReference type="NCBIfam" id="NF040586">
    <property type="entry name" value="FxSxx_TPR"/>
    <property type="match status" value="1"/>
</dbReference>
<organism evidence="3 4">
    <name type="scientific">Kribbella ginsengisoli</name>
    <dbReference type="NCBI Taxonomy" id="363865"/>
    <lineage>
        <taxon>Bacteria</taxon>
        <taxon>Bacillati</taxon>
        <taxon>Actinomycetota</taxon>
        <taxon>Actinomycetes</taxon>
        <taxon>Propionibacteriales</taxon>
        <taxon>Kribbellaceae</taxon>
        <taxon>Kribbella</taxon>
    </lineage>
</organism>
<keyword evidence="4" id="KW-1185">Reference proteome</keyword>
<dbReference type="PANTHER" id="PTHR46082">
    <property type="entry name" value="ATP/GTP-BINDING PROTEIN-RELATED"/>
    <property type="match status" value="1"/>
</dbReference>
<evidence type="ECO:0000313" key="3">
    <source>
        <dbReference type="EMBL" id="GAA3539495.1"/>
    </source>
</evidence>
<evidence type="ECO:0000313" key="4">
    <source>
        <dbReference type="Proteomes" id="UP001501222"/>
    </source>
</evidence>
<feature type="domain" description="TIR" evidence="2">
    <location>
        <begin position="18"/>
        <end position="139"/>
    </location>
</feature>
<feature type="compositionally biased region" description="Basic and acidic residues" evidence="1">
    <location>
        <begin position="753"/>
        <end position="762"/>
    </location>
</feature>
<dbReference type="SUPFAM" id="SSF52200">
    <property type="entry name" value="Toll/Interleukin receptor TIR domain"/>
    <property type="match status" value="1"/>
</dbReference>
<dbReference type="InterPro" id="IPR027417">
    <property type="entry name" value="P-loop_NTPase"/>
</dbReference>
<dbReference type="Proteomes" id="UP001501222">
    <property type="component" value="Unassembled WGS sequence"/>
</dbReference>
<comment type="caution">
    <text evidence="3">The sequence shown here is derived from an EMBL/GenBank/DDBJ whole genome shotgun (WGS) entry which is preliminary data.</text>
</comment>
<dbReference type="SUPFAM" id="SSF48452">
    <property type="entry name" value="TPR-like"/>
    <property type="match status" value="2"/>
</dbReference>
<dbReference type="InterPro" id="IPR053137">
    <property type="entry name" value="NLR-like"/>
</dbReference>
<dbReference type="InterPro" id="IPR011990">
    <property type="entry name" value="TPR-like_helical_dom_sf"/>
</dbReference>
<dbReference type="Gene3D" id="3.40.50.300">
    <property type="entry name" value="P-loop containing nucleotide triphosphate hydrolases"/>
    <property type="match status" value="1"/>
</dbReference>